<dbReference type="EMBL" id="FRBY01000003">
    <property type="protein sequence ID" value="SHM07145.1"/>
    <property type="molecule type" value="Genomic_DNA"/>
</dbReference>
<sequence length="163" mass="18347">MILFLLAGFQVYSQKQISEKFSKTVDKAVKALNVKSPPVSDPVSVNTTLVYNDDKTQVAVIVKAKILQGWHIYAYVPKTEPYIQYKMILDAPKTLIPLTEWSKPGSYPYEDNIFVYKGEVIFTRYFSVKGVTAGTKISAGLAYQTCDIKQCLPPNTKVKELKL</sequence>
<proteinExistence type="predicted"/>
<protein>
    <submittedName>
        <fullName evidence="2">Disulphide bond corrector protein DsbC</fullName>
    </submittedName>
</protein>
<reference evidence="3" key="1">
    <citation type="submission" date="2016-11" db="EMBL/GenBank/DDBJ databases">
        <authorList>
            <person name="Varghese N."/>
            <person name="Submissions S."/>
        </authorList>
    </citation>
    <scope>NUCLEOTIDE SEQUENCE [LARGE SCALE GENOMIC DNA]</scope>
    <source>
        <strain evidence="3">DSM 1811</strain>
    </source>
</reference>
<dbReference type="InterPro" id="IPR036929">
    <property type="entry name" value="DsbDN_sf"/>
</dbReference>
<evidence type="ECO:0000313" key="3">
    <source>
        <dbReference type="Proteomes" id="UP000184121"/>
    </source>
</evidence>
<evidence type="ECO:0000259" key="1">
    <source>
        <dbReference type="Pfam" id="PF11412"/>
    </source>
</evidence>
<dbReference type="InterPro" id="IPR028250">
    <property type="entry name" value="DsbDN"/>
</dbReference>
<evidence type="ECO:0000313" key="2">
    <source>
        <dbReference type="EMBL" id="SHM07145.1"/>
    </source>
</evidence>
<dbReference type="STRING" id="29534.SAMN05444366_2250"/>
<gene>
    <name evidence="2" type="ORF">SAMN05444366_2250</name>
</gene>
<keyword evidence="3" id="KW-1185">Reference proteome</keyword>
<accession>A0A1M7FT97</accession>
<dbReference type="Proteomes" id="UP000184121">
    <property type="component" value="Unassembled WGS sequence"/>
</dbReference>
<dbReference type="AlphaFoldDB" id="A0A1M7FT97"/>
<organism evidence="2 3">
    <name type="scientific">Flavobacterium saccharophilum</name>
    <dbReference type="NCBI Taxonomy" id="29534"/>
    <lineage>
        <taxon>Bacteria</taxon>
        <taxon>Pseudomonadati</taxon>
        <taxon>Bacteroidota</taxon>
        <taxon>Flavobacteriia</taxon>
        <taxon>Flavobacteriales</taxon>
        <taxon>Flavobacteriaceae</taxon>
        <taxon>Flavobacterium</taxon>
    </lineage>
</organism>
<dbReference type="Pfam" id="PF11412">
    <property type="entry name" value="DsbD_N"/>
    <property type="match status" value="1"/>
</dbReference>
<feature type="domain" description="Thiol:disulfide interchange protein DsbD N-terminal" evidence="1">
    <location>
        <begin position="51"/>
        <end position="161"/>
    </location>
</feature>
<name>A0A1M7FT97_9FLAO</name>
<dbReference type="Gene3D" id="2.60.40.1250">
    <property type="entry name" value="Thiol:disulfide interchange protein DsbD, N-terminal domain"/>
    <property type="match status" value="1"/>
</dbReference>